<protein>
    <submittedName>
        <fullName evidence="1">Uncharacterized protein</fullName>
    </submittedName>
</protein>
<dbReference type="Proteomes" id="UP000000812">
    <property type="component" value="Chromosome"/>
</dbReference>
<gene>
    <name evidence="1" type="ordered locus">XF_0854</name>
</gene>
<dbReference type="PIR" id="H82753">
    <property type="entry name" value="H82753"/>
</dbReference>
<accession>Q9PF24</accession>
<evidence type="ECO:0000313" key="1">
    <source>
        <dbReference type="EMBL" id="AAF83664.1"/>
    </source>
</evidence>
<dbReference type="EMBL" id="AE003849">
    <property type="protein sequence ID" value="AAF83664.1"/>
    <property type="molecule type" value="Genomic_DNA"/>
</dbReference>
<evidence type="ECO:0000313" key="2">
    <source>
        <dbReference type="Proteomes" id="UP000000812"/>
    </source>
</evidence>
<proteinExistence type="predicted"/>
<dbReference type="AlphaFoldDB" id="Q9PF24"/>
<name>Q9PF24_XYLFA</name>
<dbReference type="HOGENOM" id="CLU_2775086_0_0_6"/>
<dbReference type="KEGG" id="xfa:XF_0854"/>
<reference evidence="1 2" key="1">
    <citation type="journal article" date="2000" name="Nature">
        <title>The genome sequence of the plant pathogen Xylella fastidiosa.</title>
        <authorList>
            <person name="Simpson A.J."/>
            <person name="Reinach F.C."/>
            <person name="Arruda P."/>
            <person name="Abreu F.A."/>
            <person name="Acencio M."/>
            <person name="Alvarenga R."/>
            <person name="Alves L.M."/>
            <person name="Araya J.E."/>
            <person name="Baia G.S."/>
            <person name="Baptista C.S."/>
            <person name="Barros M.H."/>
            <person name="Bonaccorsi E.D."/>
            <person name="Bordin S."/>
            <person name="Bove J.M."/>
            <person name="Briones M.R."/>
            <person name="Bueno M.R."/>
            <person name="Camargo A.A."/>
            <person name="Camargo L.E."/>
            <person name="Carraro D.M."/>
            <person name="Carrer H."/>
            <person name="Colauto N.B."/>
            <person name="Colombo C."/>
            <person name="Costa F.F."/>
            <person name="Costa M.C."/>
            <person name="Costa-Neto C.M."/>
            <person name="Coutinho L.L."/>
            <person name="Cristofani M."/>
            <person name="Dias-Neto E."/>
            <person name="Docena C."/>
            <person name="El-Dorry H."/>
            <person name="Facincani A.P."/>
            <person name="Ferreira A.J."/>
            <person name="Ferreira V.C."/>
            <person name="Ferro J.A."/>
            <person name="Fraga J.S."/>
            <person name="Franca S.C."/>
            <person name="Franco M.C."/>
            <person name="Frohme M."/>
            <person name="Furlan L.R."/>
            <person name="Garnier M."/>
            <person name="Goldman G.H."/>
            <person name="Goldman M.H."/>
            <person name="Gomes S.L."/>
            <person name="Gruber A."/>
            <person name="Ho P.L."/>
            <person name="Hoheisel J.D."/>
            <person name="Junqueira M.L."/>
            <person name="Kemper E.L."/>
            <person name="Kitajima J.P."/>
            <person name="Krieger J.E."/>
            <person name="Kuramae E.E."/>
            <person name="Laigret F."/>
            <person name="Lambais M.R."/>
            <person name="Leite L.C."/>
            <person name="Lemos E.G."/>
            <person name="Lemos M.V."/>
            <person name="Lopes S.A."/>
            <person name="Lopes C.R."/>
            <person name="Machado J.A."/>
            <person name="Machado M.A."/>
            <person name="Madeira A.M."/>
            <person name="Madeira H.M."/>
            <person name="Marino C.L."/>
            <person name="Marques M.V."/>
            <person name="Martins E.A."/>
            <person name="Martins E.M."/>
            <person name="Matsukuma A.Y."/>
            <person name="Menck C.F."/>
            <person name="Miracca E.C."/>
            <person name="Miyaki C.Y."/>
            <person name="Monteriro-Vitorello C.B."/>
            <person name="Moon D.H."/>
            <person name="Nagai M.A."/>
            <person name="Nascimento A.L."/>
            <person name="Netto L.E."/>
            <person name="Nhani A.Jr."/>
            <person name="Nobrega F.G."/>
            <person name="Nunes L.R."/>
            <person name="Oliveira M.A."/>
            <person name="de Oliveira M.C."/>
            <person name="de Oliveira R.C."/>
            <person name="Palmieri D.A."/>
            <person name="Paris A."/>
            <person name="Peixoto B.R."/>
            <person name="Pereira G.A."/>
            <person name="Pereira H.A.Jr."/>
            <person name="Pesquero J.B."/>
            <person name="Quaggio R.B."/>
            <person name="Roberto P.G."/>
            <person name="Rodrigues V."/>
            <person name="de M Rosa A.J."/>
            <person name="de Rosa V.E.Jr."/>
            <person name="de Sa R.G."/>
            <person name="Santelli R.V."/>
            <person name="Sawasaki H.E."/>
            <person name="da Silva A.C."/>
            <person name="da Silva A.M."/>
            <person name="da Silva F.R."/>
            <person name="da Silva W.A.Jr."/>
            <person name="da Silveira J.F."/>
            <person name="Silvestri M.L."/>
            <person name="Siqueira W.J."/>
            <person name="de Souza A.A."/>
            <person name="de Souza A.P."/>
            <person name="Terenzi M.F."/>
            <person name="Truffi D."/>
            <person name="Tsai S.M."/>
            <person name="Tsuhako M.H."/>
            <person name="Vallada H."/>
            <person name="Van Sluys M.A."/>
            <person name="Verjovski-Almeida S."/>
            <person name="Vettore A.L."/>
            <person name="Zago M.A."/>
            <person name="Zatz M."/>
            <person name="Meidanis J."/>
            <person name="Setubal J.C."/>
        </authorList>
    </citation>
    <scope>NUCLEOTIDE SEQUENCE [LARGE SCALE GENOMIC DNA]</scope>
    <source>
        <strain evidence="1 2">9a5c</strain>
    </source>
</reference>
<organism evidence="1 2">
    <name type="scientific">Xylella fastidiosa (strain 9a5c)</name>
    <dbReference type="NCBI Taxonomy" id="160492"/>
    <lineage>
        <taxon>Bacteria</taxon>
        <taxon>Pseudomonadati</taxon>
        <taxon>Pseudomonadota</taxon>
        <taxon>Gammaproteobacteria</taxon>
        <taxon>Lysobacterales</taxon>
        <taxon>Lysobacteraceae</taxon>
        <taxon>Xylella</taxon>
    </lineage>
</organism>
<sequence length="69" mass="7100">MKHHVAACAHSGFGVHVDAACGVKHVSVVNVGVGLWDDFRIGLNDGCVVGGIWKPTKCLTSCLGVAVIS</sequence>